<evidence type="ECO:0000259" key="1">
    <source>
        <dbReference type="Pfam" id="PF04851"/>
    </source>
</evidence>
<gene>
    <name evidence="3" type="ORF">SCHIN_v1c08200</name>
</gene>
<evidence type="ECO:0000313" key="3">
    <source>
        <dbReference type="EMBL" id="QEH62015.1"/>
    </source>
</evidence>
<dbReference type="AlphaFoldDB" id="A0A5B9Y5B7"/>
<keyword evidence="4" id="KW-1185">Reference proteome</keyword>
<proteinExistence type="predicted"/>
<organism evidence="3 4">
    <name type="scientific">Spiroplasma chinense</name>
    <dbReference type="NCBI Taxonomy" id="216932"/>
    <lineage>
        <taxon>Bacteria</taxon>
        <taxon>Bacillati</taxon>
        <taxon>Mycoplasmatota</taxon>
        <taxon>Mollicutes</taxon>
        <taxon>Entomoplasmatales</taxon>
        <taxon>Spiroplasmataceae</taxon>
        <taxon>Spiroplasma</taxon>
    </lineage>
</organism>
<dbReference type="KEGG" id="schi:SCHIN_v1c08200"/>
<evidence type="ECO:0000259" key="2">
    <source>
        <dbReference type="Pfam" id="PF10593"/>
    </source>
</evidence>
<name>A0A5B9Y5B7_9MOLU</name>
<dbReference type="InterPro" id="IPR006935">
    <property type="entry name" value="Helicase/UvrB_N"/>
</dbReference>
<dbReference type="Proteomes" id="UP000323144">
    <property type="component" value="Chromosome"/>
</dbReference>
<dbReference type="Pfam" id="PF10593">
    <property type="entry name" value="Z1"/>
    <property type="match status" value="1"/>
</dbReference>
<dbReference type="Pfam" id="PF04851">
    <property type="entry name" value="ResIII"/>
    <property type="match status" value="1"/>
</dbReference>
<reference evidence="3 4" key="1">
    <citation type="submission" date="2019-08" db="EMBL/GenBank/DDBJ databases">
        <title>Complete genome sequence of Spiroplasma chinense CCH (DSM 19755).</title>
        <authorList>
            <person name="Shen H.-Y."/>
            <person name="Lin Y.-C."/>
            <person name="Chou L."/>
            <person name="Kuo C.-H."/>
        </authorList>
    </citation>
    <scope>NUCLEOTIDE SEQUENCE [LARGE SCALE GENOMIC DNA]</scope>
    <source>
        <strain evidence="3 4">CCH</strain>
    </source>
</reference>
<protein>
    <recommendedName>
        <fullName evidence="5">Endonuclease Z1 domain-containing protein</fullName>
    </recommendedName>
</protein>
<dbReference type="EMBL" id="CP043026">
    <property type="protein sequence ID" value="QEH62015.1"/>
    <property type="molecule type" value="Genomic_DNA"/>
</dbReference>
<dbReference type="GO" id="GO:0003677">
    <property type="term" value="F:DNA binding"/>
    <property type="evidence" value="ECO:0007669"/>
    <property type="project" value="InterPro"/>
</dbReference>
<feature type="domain" description="Helicase/UvrB N-terminal" evidence="1">
    <location>
        <begin position="25"/>
        <end position="218"/>
    </location>
</feature>
<evidence type="ECO:0008006" key="5">
    <source>
        <dbReference type="Google" id="ProtNLM"/>
    </source>
</evidence>
<feature type="domain" description="Putative endonuclease Z1" evidence="2">
    <location>
        <begin position="286"/>
        <end position="507"/>
    </location>
</feature>
<dbReference type="RefSeq" id="WP_166508386.1">
    <property type="nucleotide sequence ID" value="NZ_CP043026.1"/>
</dbReference>
<dbReference type="GO" id="GO:0005524">
    <property type="term" value="F:ATP binding"/>
    <property type="evidence" value="ECO:0007669"/>
    <property type="project" value="InterPro"/>
</dbReference>
<sequence>MFRNRFIEIYTPEIGAAAVNEILSKSKKILQDTLEDGKPNCKTGIIVGKVQSGKTSNFLGLIAEAFDSDMYDIVFLIGGVDNELLSQNKDRVSEVYSDVKNNKRRISGIFSSDEFGADRKADWVESNRRFLSSSKDKKSIITVLKNINHLSNLESILTYYKDIFKDKRILIIDDEGDQGTLDGNANTNKEPRTKWNQKISDIKDQIEQFSYLSVTATPYANMLIQQNDELSPKFVRTTKPGKGYCGLETFHGEDSDKYLVEIPEHELENLYSLDEKQFKNKDINPSLEKALSYFLCASLSLINEESKNKYFEMLINTDRETGYHDEFKEKIRIYLDKIVEIAEELEEDPNSIMKKTYHEFINLGFEMINNRKLDESNPKDCAFIEDFLGIIEDTRAFSINSKGDRFGENKQQRFRIYIGSNLLGRGITLKNLLVTYMTRTAKSKNQADTILQRARWFGYRGKTLKYMKIFIIERLIKEFFDISVLENDLWEKLDRIETGELSVEGFMNSIFFSLDDETLKITRPNVANYKPVGIFSWLNQNMVHPTKEIERMFYKNVEEQSKNIELGGRRFEYKDYESLTEFTKESNISSYIFKKINLESRYEIAEANFKEFPVRVILMKPQNRDKPFRSVSEKQRFTIHASGANKDVDYNDETQYFGDSKIDYYSENKNKVIIQVYNFNYKREGEIIEEDAIAYSVFFPNYKVKGITRG</sequence>
<dbReference type="GO" id="GO:0016787">
    <property type="term" value="F:hydrolase activity"/>
    <property type="evidence" value="ECO:0007669"/>
    <property type="project" value="InterPro"/>
</dbReference>
<evidence type="ECO:0000313" key="4">
    <source>
        <dbReference type="Proteomes" id="UP000323144"/>
    </source>
</evidence>
<accession>A0A5B9Y5B7</accession>
<dbReference type="InterPro" id="IPR018310">
    <property type="entry name" value="Put_endonuclease_Z1-dom"/>
</dbReference>